<evidence type="ECO:0000313" key="9">
    <source>
        <dbReference type="EMBL" id="SDC41193.1"/>
    </source>
</evidence>
<keyword evidence="2" id="KW-1003">Cell membrane</keyword>
<gene>
    <name evidence="9" type="ORF">SAMN05216174_10212</name>
</gene>
<dbReference type="InterPro" id="IPR020846">
    <property type="entry name" value="MFS_dom"/>
</dbReference>
<feature type="transmembrane region" description="Helical" evidence="7">
    <location>
        <begin position="325"/>
        <end position="348"/>
    </location>
</feature>
<feature type="transmembrane region" description="Helical" evidence="7">
    <location>
        <begin position="302"/>
        <end position="319"/>
    </location>
</feature>
<comment type="subcellular location">
    <subcellularLocation>
        <location evidence="1">Cell membrane</location>
        <topology evidence="1">Multi-pass membrane protein</topology>
    </subcellularLocation>
</comment>
<organism evidence="9 10">
    <name type="scientific">Actinokineospora iranica</name>
    <dbReference type="NCBI Taxonomy" id="1271860"/>
    <lineage>
        <taxon>Bacteria</taxon>
        <taxon>Bacillati</taxon>
        <taxon>Actinomycetota</taxon>
        <taxon>Actinomycetes</taxon>
        <taxon>Pseudonocardiales</taxon>
        <taxon>Pseudonocardiaceae</taxon>
        <taxon>Actinokineospora</taxon>
    </lineage>
</organism>
<feature type="compositionally biased region" description="Basic and acidic residues" evidence="6">
    <location>
        <begin position="1"/>
        <end position="11"/>
    </location>
</feature>
<dbReference type="PANTHER" id="PTHR43124:SF3">
    <property type="entry name" value="CHLORAMPHENICOL EFFLUX PUMP RV0191"/>
    <property type="match status" value="1"/>
</dbReference>
<dbReference type="InterPro" id="IPR050189">
    <property type="entry name" value="MFS_Efflux_Transporters"/>
</dbReference>
<proteinExistence type="predicted"/>
<dbReference type="GO" id="GO:0022857">
    <property type="term" value="F:transmembrane transporter activity"/>
    <property type="evidence" value="ECO:0007669"/>
    <property type="project" value="InterPro"/>
</dbReference>
<keyword evidence="3 7" id="KW-0812">Transmembrane</keyword>
<evidence type="ECO:0000256" key="4">
    <source>
        <dbReference type="ARBA" id="ARBA00022989"/>
    </source>
</evidence>
<feature type="transmembrane region" description="Helical" evidence="7">
    <location>
        <begin position="33"/>
        <end position="59"/>
    </location>
</feature>
<dbReference type="SUPFAM" id="SSF103473">
    <property type="entry name" value="MFS general substrate transporter"/>
    <property type="match status" value="1"/>
</dbReference>
<reference evidence="10" key="1">
    <citation type="submission" date="2016-10" db="EMBL/GenBank/DDBJ databases">
        <authorList>
            <person name="Varghese N."/>
            <person name="Submissions S."/>
        </authorList>
    </citation>
    <scope>NUCLEOTIDE SEQUENCE [LARGE SCALE GENOMIC DNA]</scope>
    <source>
        <strain evidence="10">IBRC-M 10403</strain>
    </source>
</reference>
<keyword evidence="10" id="KW-1185">Reference proteome</keyword>
<dbReference type="Pfam" id="PF07690">
    <property type="entry name" value="MFS_1"/>
    <property type="match status" value="1"/>
</dbReference>
<feature type="transmembrane region" description="Helical" evidence="7">
    <location>
        <begin position="98"/>
        <end position="116"/>
    </location>
</feature>
<evidence type="ECO:0000256" key="6">
    <source>
        <dbReference type="SAM" id="MobiDB-lite"/>
    </source>
</evidence>
<feature type="region of interest" description="Disordered" evidence="6">
    <location>
        <begin position="1"/>
        <end position="20"/>
    </location>
</feature>
<dbReference type="GO" id="GO:0005886">
    <property type="term" value="C:plasma membrane"/>
    <property type="evidence" value="ECO:0007669"/>
    <property type="project" value="UniProtKB-SubCell"/>
</dbReference>
<name>A0A1G6LDC7_9PSEU</name>
<dbReference type="EMBL" id="FMZZ01000002">
    <property type="protein sequence ID" value="SDC41193.1"/>
    <property type="molecule type" value="Genomic_DNA"/>
</dbReference>
<feature type="transmembrane region" description="Helical" evidence="7">
    <location>
        <begin position="360"/>
        <end position="384"/>
    </location>
</feature>
<evidence type="ECO:0000259" key="8">
    <source>
        <dbReference type="PROSITE" id="PS50850"/>
    </source>
</evidence>
<feature type="domain" description="Major facilitator superfamily (MFS) profile" evidence="8">
    <location>
        <begin position="28"/>
        <end position="416"/>
    </location>
</feature>
<evidence type="ECO:0000313" key="10">
    <source>
        <dbReference type="Proteomes" id="UP000199501"/>
    </source>
</evidence>
<dbReference type="AlphaFoldDB" id="A0A1G6LDC7"/>
<evidence type="ECO:0000256" key="2">
    <source>
        <dbReference type="ARBA" id="ARBA00022475"/>
    </source>
</evidence>
<evidence type="ECO:0000256" key="3">
    <source>
        <dbReference type="ARBA" id="ARBA00022692"/>
    </source>
</evidence>
<dbReference type="STRING" id="1271860.SAMN05216174_10212"/>
<protein>
    <submittedName>
        <fullName evidence="9">Predicted arabinose efflux permease, MFS family</fullName>
    </submittedName>
</protein>
<evidence type="ECO:0000256" key="7">
    <source>
        <dbReference type="SAM" id="Phobius"/>
    </source>
</evidence>
<keyword evidence="5 7" id="KW-0472">Membrane</keyword>
<dbReference type="PROSITE" id="PS50850">
    <property type="entry name" value="MFS"/>
    <property type="match status" value="1"/>
</dbReference>
<feature type="transmembrane region" description="Helical" evidence="7">
    <location>
        <begin position="390"/>
        <end position="408"/>
    </location>
</feature>
<feature type="transmembrane region" description="Helical" evidence="7">
    <location>
        <begin position="122"/>
        <end position="144"/>
    </location>
</feature>
<evidence type="ECO:0000256" key="1">
    <source>
        <dbReference type="ARBA" id="ARBA00004651"/>
    </source>
</evidence>
<feature type="transmembrane region" description="Helical" evidence="7">
    <location>
        <begin position="232"/>
        <end position="257"/>
    </location>
</feature>
<feature type="transmembrane region" description="Helical" evidence="7">
    <location>
        <begin position="269"/>
        <end position="290"/>
    </location>
</feature>
<dbReference type="PANTHER" id="PTHR43124">
    <property type="entry name" value="PURINE EFFLUX PUMP PBUE"/>
    <property type="match status" value="1"/>
</dbReference>
<feature type="transmembrane region" description="Helical" evidence="7">
    <location>
        <begin position="71"/>
        <end position="91"/>
    </location>
</feature>
<dbReference type="Proteomes" id="UP000199501">
    <property type="component" value="Unassembled WGS sequence"/>
</dbReference>
<dbReference type="Gene3D" id="1.20.1250.20">
    <property type="entry name" value="MFS general substrate transporter like domains"/>
    <property type="match status" value="1"/>
</dbReference>
<feature type="transmembrane region" description="Helical" evidence="7">
    <location>
        <begin position="156"/>
        <end position="176"/>
    </location>
</feature>
<dbReference type="InterPro" id="IPR011701">
    <property type="entry name" value="MFS"/>
</dbReference>
<dbReference type="InterPro" id="IPR036259">
    <property type="entry name" value="MFS_trans_sf"/>
</dbReference>
<sequence>MTSDHQCESERMTSTNDRAPAAALPGDLSMARALWPVLAASAAGLLPYTVFSTFLVPIADAAGAGIAQMGGLRGLGGLASLVVGAAAAPLIDRWPREWSVAGSLGLLAVASGVGALGEFAAMAVFCFLVGAAMAVLAPALGAIAADRFDGPAAGRAATLVTATQSLTAMLAAPVIALPAALWGWRGDLVAIAVLAAGLAAVLFRREPARRPGTGERVGYIASLRALARVPGLAPLLAVALLRTAAFMGYLSYLAAFYDTRFDLAPGPFALVWTLSGASFFLGNLVVGRIANSARPWLPPERLLLVGLLAALCAVVGVFFTSTLPAALALTALLAASHATVAACVVTLLVRHGGTLRGSALAVNGAAMSLGTFTGSALGALGLGLAGYPGAAAVFGAITAAAVVAALLVPRALGRFRDIGEHGSPEYR</sequence>
<feature type="transmembrane region" description="Helical" evidence="7">
    <location>
        <begin position="182"/>
        <end position="203"/>
    </location>
</feature>
<evidence type="ECO:0000256" key="5">
    <source>
        <dbReference type="ARBA" id="ARBA00023136"/>
    </source>
</evidence>
<accession>A0A1G6LDC7</accession>
<keyword evidence="4 7" id="KW-1133">Transmembrane helix</keyword>